<feature type="domain" description="Anthranilate synthase component I N-terminal" evidence="17">
    <location>
        <begin position="28"/>
        <end position="166"/>
    </location>
</feature>
<dbReference type="AlphaFoldDB" id="A0A150N4V7"/>
<keyword evidence="7 15" id="KW-0028">Amino-acid biosynthesis</keyword>
<dbReference type="InterPro" id="IPR005256">
    <property type="entry name" value="Anth_synth_I_PabB"/>
</dbReference>
<keyword evidence="11 15" id="KW-0057">Aromatic amino acid biosynthesis</keyword>
<dbReference type="InterPro" id="IPR006805">
    <property type="entry name" value="Anth_synth_I_N"/>
</dbReference>
<evidence type="ECO:0000256" key="4">
    <source>
        <dbReference type="ARBA" id="ARBA00011575"/>
    </source>
</evidence>
<keyword evidence="12 15" id="KW-0456">Lyase</keyword>
<dbReference type="InterPro" id="IPR019999">
    <property type="entry name" value="Anth_synth_I-like"/>
</dbReference>
<accession>A0A150N4V7</accession>
<dbReference type="InterPro" id="IPR005801">
    <property type="entry name" value="ADC_synthase"/>
</dbReference>
<evidence type="ECO:0000313" key="19">
    <source>
        <dbReference type="Proteomes" id="UP000075324"/>
    </source>
</evidence>
<dbReference type="GO" id="GO:0000162">
    <property type="term" value="P:L-tryptophan biosynthetic process"/>
    <property type="evidence" value="ECO:0007669"/>
    <property type="project" value="UniProtKB-UniPathway"/>
</dbReference>
<evidence type="ECO:0000256" key="2">
    <source>
        <dbReference type="ARBA" id="ARBA00004873"/>
    </source>
</evidence>
<sequence length="508" mass="57600">MKNCTITTFLEDAVHFQTIPIVRRFFADVFEPVKIFENLKSEAVFLLESKDDQSPWARYSFIGLSPFLTIESETGHTFSVMDERGEEMMKASSLKEAFLFIEQKLRVKQLASEIPFTGGAVGFLGYDFISAIEKVPIHSNRDISLKTGYFTFCESLIVFDHHKREIVFIHYVRISDKDTEEAKKRKYGEGLKRIETLMKKAASGREEPLLLLHHDDEETRVSFQGVISNYDKASFMRDVETIKSYIANGDVFQAVLSQRFTVPIQVSGFHIYRMLRHINPSPYMFYFQLDGIEIVGSSPEKLIQVHNRHMEIHPIAGTRRRGRSAEEDEHLQRELYNDPKERAEHYMLVDLARNDIGKVAKYGTVETPVLMEIGKFSHVMHLISKVTGVLKEGIHPIDALLAAFPAGTVSGAPKVRAMQILQELEPTARNLYAGTIAYIGFDGNIDSCIAIRTAIVKDGYAYVQAGAGIVADSVPELEWKETRNKASALIKAMERAERLFAKGENIYV</sequence>
<dbReference type="PATRIC" id="fig|153151.4.peg.1799"/>
<comment type="pathway">
    <text evidence="2 15">Amino-acid biosynthesis; L-tryptophan biosynthesis; L-tryptophan from chorismate: step 1/5.</text>
</comment>
<evidence type="ECO:0000256" key="14">
    <source>
        <dbReference type="ARBA" id="ARBA00047683"/>
    </source>
</evidence>
<evidence type="ECO:0000313" key="18">
    <source>
        <dbReference type="EMBL" id="KYD31777.1"/>
    </source>
</evidence>
<evidence type="ECO:0000259" key="16">
    <source>
        <dbReference type="Pfam" id="PF00425"/>
    </source>
</evidence>
<dbReference type="InterPro" id="IPR015890">
    <property type="entry name" value="Chorismate_C"/>
</dbReference>
<dbReference type="UniPathway" id="UPA00035">
    <property type="reaction ID" value="UER00040"/>
</dbReference>
<comment type="subunit">
    <text evidence="4 15">Heterotetramer consisting of two non-identical subunits: a beta subunit (TrpG) and a large alpha subunit (TrpE).</text>
</comment>
<dbReference type="Proteomes" id="UP000075324">
    <property type="component" value="Unassembled WGS sequence"/>
</dbReference>
<dbReference type="SUPFAM" id="SSF56322">
    <property type="entry name" value="ADC synthase"/>
    <property type="match status" value="1"/>
</dbReference>
<dbReference type="PRINTS" id="PR00095">
    <property type="entry name" value="ANTSNTHASEI"/>
</dbReference>
<dbReference type="Gene3D" id="3.60.120.10">
    <property type="entry name" value="Anthranilate synthase"/>
    <property type="match status" value="1"/>
</dbReference>
<dbReference type="NCBIfam" id="TIGR00564">
    <property type="entry name" value="trpE_most"/>
    <property type="match status" value="1"/>
</dbReference>
<gene>
    <name evidence="15" type="primary">trpE</name>
    <name evidence="18" type="ORF">B4110_2333</name>
</gene>
<dbReference type="EMBL" id="LQYW01000030">
    <property type="protein sequence ID" value="KYD31777.1"/>
    <property type="molecule type" value="Genomic_DNA"/>
</dbReference>
<protein>
    <recommendedName>
        <fullName evidence="6 15">Anthranilate synthase component 1</fullName>
        <ecNumber evidence="5 15">4.1.3.27</ecNumber>
    </recommendedName>
</protein>
<evidence type="ECO:0000256" key="9">
    <source>
        <dbReference type="ARBA" id="ARBA00022822"/>
    </source>
</evidence>
<evidence type="ECO:0000256" key="12">
    <source>
        <dbReference type="ARBA" id="ARBA00023239"/>
    </source>
</evidence>
<comment type="similarity">
    <text evidence="3 15">Belongs to the anthranilate synthase component I family.</text>
</comment>
<dbReference type="Pfam" id="PF00425">
    <property type="entry name" value="Chorismate_bind"/>
    <property type="match status" value="1"/>
</dbReference>
<keyword evidence="10 15" id="KW-0460">Magnesium</keyword>
<name>A0A150N4V7_9BACL</name>
<comment type="cofactor">
    <cofactor evidence="1 15">
        <name>Mg(2+)</name>
        <dbReference type="ChEBI" id="CHEBI:18420"/>
    </cofactor>
</comment>
<organism evidence="18 19">
    <name type="scientific">Parageobacillus toebii</name>
    <dbReference type="NCBI Taxonomy" id="153151"/>
    <lineage>
        <taxon>Bacteria</taxon>
        <taxon>Bacillati</taxon>
        <taxon>Bacillota</taxon>
        <taxon>Bacilli</taxon>
        <taxon>Bacillales</taxon>
        <taxon>Anoxybacillaceae</taxon>
        <taxon>Parageobacillus</taxon>
    </lineage>
</organism>
<dbReference type="RefSeq" id="WP_015864278.1">
    <property type="nucleotide sequence ID" value="NZ_LQYW01000030.1"/>
</dbReference>
<dbReference type="PANTHER" id="PTHR11236:SF48">
    <property type="entry name" value="ISOCHORISMATE SYNTHASE MENF"/>
    <property type="match status" value="1"/>
</dbReference>
<evidence type="ECO:0000256" key="8">
    <source>
        <dbReference type="ARBA" id="ARBA00022723"/>
    </source>
</evidence>
<dbReference type="Pfam" id="PF04715">
    <property type="entry name" value="Anth_synt_I_N"/>
    <property type="match status" value="1"/>
</dbReference>
<dbReference type="EC" id="4.1.3.27" evidence="5 15"/>
<dbReference type="GO" id="GO:0004049">
    <property type="term" value="F:anthranilate synthase activity"/>
    <property type="evidence" value="ECO:0007669"/>
    <property type="project" value="UniProtKB-EC"/>
</dbReference>
<evidence type="ECO:0000259" key="17">
    <source>
        <dbReference type="Pfam" id="PF04715"/>
    </source>
</evidence>
<evidence type="ECO:0000256" key="13">
    <source>
        <dbReference type="ARBA" id="ARBA00025634"/>
    </source>
</evidence>
<evidence type="ECO:0000256" key="1">
    <source>
        <dbReference type="ARBA" id="ARBA00001946"/>
    </source>
</evidence>
<proteinExistence type="inferred from homology"/>
<evidence type="ECO:0000256" key="7">
    <source>
        <dbReference type="ARBA" id="ARBA00022605"/>
    </source>
</evidence>
<evidence type="ECO:0000256" key="15">
    <source>
        <dbReference type="RuleBase" id="RU364045"/>
    </source>
</evidence>
<keyword evidence="9 15" id="KW-0822">Tryptophan biosynthesis</keyword>
<dbReference type="PANTHER" id="PTHR11236">
    <property type="entry name" value="AMINOBENZOATE/ANTHRANILATE SYNTHASE"/>
    <property type="match status" value="1"/>
</dbReference>
<evidence type="ECO:0000256" key="6">
    <source>
        <dbReference type="ARBA" id="ARBA00020653"/>
    </source>
</evidence>
<comment type="catalytic activity">
    <reaction evidence="14 15">
        <text>chorismate + L-glutamine = anthranilate + pyruvate + L-glutamate + H(+)</text>
        <dbReference type="Rhea" id="RHEA:21732"/>
        <dbReference type="ChEBI" id="CHEBI:15361"/>
        <dbReference type="ChEBI" id="CHEBI:15378"/>
        <dbReference type="ChEBI" id="CHEBI:16567"/>
        <dbReference type="ChEBI" id="CHEBI:29748"/>
        <dbReference type="ChEBI" id="CHEBI:29985"/>
        <dbReference type="ChEBI" id="CHEBI:58359"/>
        <dbReference type="EC" id="4.1.3.27"/>
    </reaction>
</comment>
<reference evidence="18 19" key="1">
    <citation type="submission" date="2016-01" db="EMBL/GenBank/DDBJ databases">
        <title>Draft Genome Sequences of Seven Thermophilic Sporeformers Isolated from Foods.</title>
        <authorList>
            <person name="Berendsen E.M."/>
            <person name="Wells-Bennik M.H."/>
            <person name="Krawcyk A.O."/>
            <person name="De Jong A."/>
            <person name="Holsappel S."/>
            <person name="Eijlander R.T."/>
            <person name="Kuipers O.P."/>
        </authorList>
    </citation>
    <scope>NUCLEOTIDE SEQUENCE [LARGE SCALE GENOMIC DNA]</scope>
    <source>
        <strain evidence="18 19">B4110</strain>
    </source>
</reference>
<evidence type="ECO:0000256" key="3">
    <source>
        <dbReference type="ARBA" id="ARBA00009562"/>
    </source>
</evidence>
<dbReference type="GO" id="GO:0046872">
    <property type="term" value="F:metal ion binding"/>
    <property type="evidence" value="ECO:0007669"/>
    <property type="project" value="UniProtKB-KW"/>
</dbReference>
<evidence type="ECO:0000256" key="11">
    <source>
        <dbReference type="ARBA" id="ARBA00023141"/>
    </source>
</evidence>
<evidence type="ECO:0000256" key="5">
    <source>
        <dbReference type="ARBA" id="ARBA00012266"/>
    </source>
</evidence>
<feature type="domain" description="Chorismate-utilising enzyme C-terminal" evidence="16">
    <location>
        <begin position="232"/>
        <end position="485"/>
    </location>
</feature>
<keyword evidence="8 15" id="KW-0479">Metal-binding</keyword>
<comment type="function">
    <text evidence="13 15">Part of a heterotetrameric complex that catalyzes the two-step biosynthesis of anthranilate, an intermediate in the biosynthesis of L-tryptophan. In the first step, the glutamine-binding beta subunit (TrpG) of anthranilate synthase (AS) provides the glutamine amidotransferase activity which generates ammonia as a substrate that, along with chorismate, is used in the second step, catalyzed by the large alpha subunit of AS (TrpE) to produce anthranilate. In the absence of TrpG, TrpE can synthesize anthranilate directly from chorismate and high concentrations of ammonia.</text>
</comment>
<comment type="caution">
    <text evidence="18">The sequence shown here is derived from an EMBL/GenBank/DDBJ whole genome shotgun (WGS) entry which is preliminary data.</text>
</comment>
<evidence type="ECO:0000256" key="10">
    <source>
        <dbReference type="ARBA" id="ARBA00022842"/>
    </source>
</evidence>